<dbReference type="Proteomes" id="UP000031443">
    <property type="component" value="Unassembled WGS sequence"/>
</dbReference>
<organism evidence="7 8">
    <name type="scientific">Chelonia mydas</name>
    <name type="common">Green sea-turtle</name>
    <name type="synonym">Chelonia agassizi</name>
    <dbReference type="NCBI Taxonomy" id="8469"/>
    <lineage>
        <taxon>Eukaryota</taxon>
        <taxon>Metazoa</taxon>
        <taxon>Chordata</taxon>
        <taxon>Craniata</taxon>
        <taxon>Vertebrata</taxon>
        <taxon>Euteleostomi</taxon>
        <taxon>Archelosauria</taxon>
        <taxon>Testudinata</taxon>
        <taxon>Testudines</taxon>
        <taxon>Cryptodira</taxon>
        <taxon>Durocryptodira</taxon>
        <taxon>Americhelydia</taxon>
        <taxon>Chelonioidea</taxon>
        <taxon>Cheloniidae</taxon>
        <taxon>Chelonia</taxon>
    </lineage>
</organism>
<dbReference type="AlphaFoldDB" id="M7AQF3"/>
<dbReference type="GO" id="GO:0016020">
    <property type="term" value="C:membrane"/>
    <property type="evidence" value="ECO:0007669"/>
    <property type="project" value="UniProtKB-SubCell"/>
</dbReference>
<keyword evidence="5 6" id="KW-0472">Membrane</keyword>
<evidence type="ECO:0000313" key="8">
    <source>
        <dbReference type="Proteomes" id="UP000031443"/>
    </source>
</evidence>
<dbReference type="InterPro" id="IPR007593">
    <property type="entry name" value="CD225/Dispanin_fam"/>
</dbReference>
<evidence type="ECO:0000256" key="2">
    <source>
        <dbReference type="ARBA" id="ARBA00006843"/>
    </source>
</evidence>
<feature type="transmembrane region" description="Helical" evidence="6">
    <location>
        <begin position="26"/>
        <end position="46"/>
    </location>
</feature>
<keyword evidence="8" id="KW-1185">Reference proteome</keyword>
<evidence type="ECO:0000256" key="1">
    <source>
        <dbReference type="ARBA" id="ARBA00004370"/>
    </source>
</evidence>
<proteinExistence type="inferred from homology"/>
<dbReference type="EMBL" id="KB569226">
    <property type="protein sequence ID" value="EMP27531.1"/>
    <property type="molecule type" value="Genomic_DNA"/>
</dbReference>
<reference evidence="8" key="1">
    <citation type="journal article" date="2013" name="Nat. Genet.">
        <title>The draft genomes of soft-shell turtle and green sea turtle yield insights into the development and evolution of the turtle-specific body plan.</title>
        <authorList>
            <person name="Wang Z."/>
            <person name="Pascual-Anaya J."/>
            <person name="Zadissa A."/>
            <person name="Li W."/>
            <person name="Niimura Y."/>
            <person name="Huang Z."/>
            <person name="Li C."/>
            <person name="White S."/>
            <person name="Xiong Z."/>
            <person name="Fang D."/>
            <person name="Wang B."/>
            <person name="Ming Y."/>
            <person name="Chen Y."/>
            <person name="Zheng Y."/>
            <person name="Kuraku S."/>
            <person name="Pignatelli M."/>
            <person name="Herrero J."/>
            <person name="Beal K."/>
            <person name="Nozawa M."/>
            <person name="Li Q."/>
            <person name="Wang J."/>
            <person name="Zhang H."/>
            <person name="Yu L."/>
            <person name="Shigenobu S."/>
            <person name="Wang J."/>
            <person name="Liu J."/>
            <person name="Flicek P."/>
            <person name="Searle S."/>
            <person name="Wang J."/>
            <person name="Kuratani S."/>
            <person name="Yin Y."/>
            <person name="Aken B."/>
            <person name="Zhang G."/>
            <person name="Irie N."/>
        </authorList>
    </citation>
    <scope>NUCLEOTIDE SEQUENCE [LARGE SCALE GENOMIC DNA]</scope>
</reference>
<evidence type="ECO:0000256" key="6">
    <source>
        <dbReference type="SAM" id="Phobius"/>
    </source>
</evidence>
<gene>
    <name evidence="7" type="ORF">UY3_15373</name>
</gene>
<accession>M7AQF3</accession>
<evidence type="ECO:0000256" key="3">
    <source>
        <dbReference type="ARBA" id="ARBA00022692"/>
    </source>
</evidence>
<evidence type="ECO:0000256" key="4">
    <source>
        <dbReference type="ARBA" id="ARBA00022989"/>
    </source>
</evidence>
<evidence type="ECO:0000313" key="7">
    <source>
        <dbReference type="EMBL" id="EMP27531.1"/>
    </source>
</evidence>
<keyword evidence="4 6" id="KW-1133">Transmembrane helix</keyword>
<protein>
    <submittedName>
        <fullName evidence="7">Uncharacterized protein</fullName>
    </submittedName>
</protein>
<evidence type="ECO:0000256" key="5">
    <source>
        <dbReference type="ARBA" id="ARBA00023136"/>
    </source>
</evidence>
<dbReference type="Pfam" id="PF04505">
    <property type="entry name" value="CD225"/>
    <property type="match status" value="1"/>
</dbReference>
<comment type="subcellular location">
    <subcellularLocation>
        <location evidence="1">Membrane</location>
    </subcellularLocation>
</comment>
<sequence length="88" mass="9555">MDPPASTAPYARLQLPDLDSVPSYKYWAICNILCCCLPLGLVAVYYSGQGEPPPAFAPFAEAQDQRCALSRDLTKLPLPCRQLPGSNV</sequence>
<name>M7AQF3_CHEMY</name>
<keyword evidence="3 6" id="KW-0812">Transmembrane</keyword>
<comment type="similarity">
    <text evidence="2">Belongs to the CD225/Dispanin family.</text>
</comment>